<dbReference type="OrthoDB" id="6433744at2759"/>
<evidence type="ECO:0008006" key="3">
    <source>
        <dbReference type="Google" id="ProtNLM"/>
    </source>
</evidence>
<sequence>MRCLFATSERVVLSFGVCSSPFLLAATINHLSDNTDSEYVDFVLKLRHSFYVDNCVTVVSNVQAIEPFVSKAQEIMTQGCFDLRGSDCIVRNKRFLTMRVTQMW</sequence>
<dbReference type="AlphaFoldDB" id="A0A4Y2BRE2"/>
<evidence type="ECO:0000313" key="1">
    <source>
        <dbReference type="EMBL" id="GBL94523.1"/>
    </source>
</evidence>
<dbReference type="Proteomes" id="UP000499080">
    <property type="component" value="Unassembled WGS sequence"/>
</dbReference>
<comment type="caution">
    <text evidence="1">The sequence shown here is derived from an EMBL/GenBank/DDBJ whole genome shotgun (WGS) entry which is preliminary data.</text>
</comment>
<evidence type="ECO:0000313" key="2">
    <source>
        <dbReference type="Proteomes" id="UP000499080"/>
    </source>
</evidence>
<protein>
    <recommendedName>
        <fullName evidence="3">Reverse transcriptase domain-containing protein</fullName>
    </recommendedName>
</protein>
<accession>A0A4Y2BRE2</accession>
<proteinExistence type="predicted"/>
<organism evidence="1 2">
    <name type="scientific">Araneus ventricosus</name>
    <name type="common">Orbweaver spider</name>
    <name type="synonym">Epeira ventricosa</name>
    <dbReference type="NCBI Taxonomy" id="182803"/>
    <lineage>
        <taxon>Eukaryota</taxon>
        <taxon>Metazoa</taxon>
        <taxon>Ecdysozoa</taxon>
        <taxon>Arthropoda</taxon>
        <taxon>Chelicerata</taxon>
        <taxon>Arachnida</taxon>
        <taxon>Araneae</taxon>
        <taxon>Araneomorphae</taxon>
        <taxon>Entelegynae</taxon>
        <taxon>Araneoidea</taxon>
        <taxon>Araneidae</taxon>
        <taxon>Araneus</taxon>
    </lineage>
</organism>
<name>A0A4Y2BRE2_ARAVE</name>
<reference evidence="1 2" key="1">
    <citation type="journal article" date="2019" name="Sci. Rep.">
        <title>Orb-weaving spider Araneus ventricosus genome elucidates the spidroin gene catalogue.</title>
        <authorList>
            <person name="Kono N."/>
            <person name="Nakamura H."/>
            <person name="Ohtoshi R."/>
            <person name="Moran D.A.P."/>
            <person name="Shinohara A."/>
            <person name="Yoshida Y."/>
            <person name="Fujiwara M."/>
            <person name="Mori M."/>
            <person name="Tomita M."/>
            <person name="Arakawa K."/>
        </authorList>
    </citation>
    <scope>NUCLEOTIDE SEQUENCE [LARGE SCALE GENOMIC DNA]</scope>
</reference>
<keyword evidence="2" id="KW-1185">Reference proteome</keyword>
<gene>
    <name evidence="1" type="ORF">AVEN_235616_1</name>
</gene>
<dbReference type="EMBL" id="BGPR01000103">
    <property type="protein sequence ID" value="GBL94523.1"/>
    <property type="molecule type" value="Genomic_DNA"/>
</dbReference>